<dbReference type="EMBL" id="JAWJWE010000036">
    <property type="protein sequence ID" value="KAK6629801.1"/>
    <property type="molecule type" value="Genomic_DNA"/>
</dbReference>
<feature type="region of interest" description="Disordered" evidence="1">
    <location>
        <begin position="58"/>
        <end position="81"/>
    </location>
</feature>
<organism evidence="2 3">
    <name type="scientific">Polyplax serrata</name>
    <name type="common">Common mouse louse</name>
    <dbReference type="NCBI Taxonomy" id="468196"/>
    <lineage>
        <taxon>Eukaryota</taxon>
        <taxon>Metazoa</taxon>
        <taxon>Ecdysozoa</taxon>
        <taxon>Arthropoda</taxon>
        <taxon>Hexapoda</taxon>
        <taxon>Insecta</taxon>
        <taxon>Pterygota</taxon>
        <taxon>Neoptera</taxon>
        <taxon>Paraneoptera</taxon>
        <taxon>Psocodea</taxon>
        <taxon>Troctomorpha</taxon>
        <taxon>Phthiraptera</taxon>
        <taxon>Anoplura</taxon>
        <taxon>Polyplacidae</taxon>
        <taxon>Polyplax</taxon>
    </lineage>
</organism>
<accession>A0AAN8PHJ6</accession>
<dbReference type="AlphaFoldDB" id="A0AAN8PHJ6"/>
<feature type="compositionally biased region" description="Basic residues" evidence="1">
    <location>
        <begin position="70"/>
        <end position="81"/>
    </location>
</feature>
<evidence type="ECO:0000313" key="3">
    <source>
        <dbReference type="Proteomes" id="UP001372834"/>
    </source>
</evidence>
<protein>
    <submittedName>
        <fullName evidence="2">Uncharacterized protein</fullName>
    </submittedName>
</protein>
<feature type="region of interest" description="Disordered" evidence="1">
    <location>
        <begin position="1"/>
        <end position="21"/>
    </location>
</feature>
<gene>
    <name evidence="2" type="ORF">RUM43_003621</name>
</gene>
<reference evidence="2 3" key="1">
    <citation type="submission" date="2023-10" db="EMBL/GenBank/DDBJ databases">
        <title>Genomes of two closely related lineages of the louse Polyplax serrata with different host specificities.</title>
        <authorList>
            <person name="Martinu J."/>
            <person name="Tarabai H."/>
            <person name="Stefka J."/>
            <person name="Hypsa V."/>
        </authorList>
    </citation>
    <scope>NUCLEOTIDE SEQUENCE [LARGE SCALE GENOMIC DNA]</scope>
    <source>
        <strain evidence="2">HR10_N</strain>
    </source>
</reference>
<name>A0AAN8PHJ6_POLSC</name>
<evidence type="ECO:0000313" key="2">
    <source>
        <dbReference type="EMBL" id="KAK6629801.1"/>
    </source>
</evidence>
<evidence type="ECO:0000256" key="1">
    <source>
        <dbReference type="SAM" id="MobiDB-lite"/>
    </source>
</evidence>
<sequence>MGRKKCEQKKKRKVEKSRNEHLTEAMQKEKLAGVVAMQDILDPRLSSPGNIMRKVSPYAGIKSNASKTKEVKRKARRTSDG</sequence>
<feature type="compositionally biased region" description="Basic residues" evidence="1">
    <location>
        <begin position="1"/>
        <end position="15"/>
    </location>
</feature>
<dbReference type="Proteomes" id="UP001372834">
    <property type="component" value="Unassembled WGS sequence"/>
</dbReference>
<proteinExistence type="predicted"/>
<comment type="caution">
    <text evidence="2">The sequence shown here is derived from an EMBL/GenBank/DDBJ whole genome shotgun (WGS) entry which is preliminary data.</text>
</comment>